<evidence type="ECO:0000313" key="4">
    <source>
        <dbReference type="Proteomes" id="UP000284219"/>
    </source>
</evidence>
<reference evidence="3 4" key="1">
    <citation type="submission" date="2016-08" db="EMBL/GenBank/DDBJ databases">
        <title>Novel Firmicute Genomes.</title>
        <authorList>
            <person name="Poppleton D.I."/>
            <person name="Gribaldo S."/>
        </authorList>
    </citation>
    <scope>NUCLEOTIDE SEQUENCE [LARGE SCALE GENOMIC DNA]</scope>
    <source>
        <strain evidence="3 4">RAOx-1</strain>
    </source>
</reference>
<dbReference type="SUPFAM" id="SSF55797">
    <property type="entry name" value="PR-1-like"/>
    <property type="match status" value="1"/>
</dbReference>
<dbReference type="Pfam" id="PF00188">
    <property type="entry name" value="CAP"/>
    <property type="match status" value="1"/>
</dbReference>
<dbReference type="InterPro" id="IPR029410">
    <property type="entry name" value="CAP_assoc"/>
</dbReference>
<comment type="caution">
    <text evidence="3">The sequence shown here is derived from an EMBL/GenBank/DDBJ whole genome shotgun (WGS) entry which is preliminary data.</text>
</comment>
<dbReference type="Gene3D" id="3.40.33.10">
    <property type="entry name" value="CAP"/>
    <property type="match status" value="1"/>
</dbReference>
<dbReference type="Pfam" id="PF14504">
    <property type="entry name" value="CAP_assoc_N"/>
    <property type="match status" value="1"/>
</dbReference>
<sequence>MVKKGLTFVLLCLLGMMAFFVTDGMESFEWDEIETKLSALSTFVDDEQEKASEQVIQDPVLDESDSRGIYGVYIGQSASEALTILGSPQRKEPSALGYEWWVYQRDGVHFLQIGVTDDGQIVDLYSASEDWRYQGIALGTSEEIRNEQISFAPNISFTYDGADFTLTDAINERALTIIDDIPVLFYLDQHDDNKVAGIRFIAKEYLVKSKLYAIRWTYFATQPDTQPPALTAEQQADVERGIERQIFDLTNGTRARLGLPLLQWNEQAAEVARAHSADMRQGDFFDHVSATTGLDPFERLRQHGTTFRAAGENIAMGYMDAIETHHGWMNSLGHRENIIHPQFSTLGVGVVGIYSAQNFVTP</sequence>
<dbReference type="OrthoDB" id="9783944at2"/>
<evidence type="ECO:0008006" key="5">
    <source>
        <dbReference type="Google" id="ProtNLM"/>
    </source>
</evidence>
<dbReference type="PANTHER" id="PTHR31157:SF1">
    <property type="entry name" value="SCP DOMAIN-CONTAINING PROTEIN"/>
    <property type="match status" value="1"/>
</dbReference>
<proteinExistence type="predicted"/>
<gene>
    <name evidence="3" type="ORF">BEP19_01215</name>
</gene>
<name>A0A419SMS4_9BACL</name>
<protein>
    <recommendedName>
        <fullName evidence="5">SCP domain-containing protein</fullName>
    </recommendedName>
</protein>
<dbReference type="EMBL" id="MCHY01000006">
    <property type="protein sequence ID" value="RKD25594.1"/>
    <property type="molecule type" value="Genomic_DNA"/>
</dbReference>
<dbReference type="Proteomes" id="UP000284219">
    <property type="component" value="Unassembled WGS sequence"/>
</dbReference>
<dbReference type="CDD" id="cd05379">
    <property type="entry name" value="CAP_bacterial"/>
    <property type="match status" value="1"/>
</dbReference>
<feature type="domain" description="SCP" evidence="1">
    <location>
        <begin position="247"/>
        <end position="358"/>
    </location>
</feature>
<dbReference type="RefSeq" id="WP_120188262.1">
    <property type="nucleotide sequence ID" value="NZ_MCHY01000006.1"/>
</dbReference>
<dbReference type="PANTHER" id="PTHR31157">
    <property type="entry name" value="SCP DOMAIN-CONTAINING PROTEIN"/>
    <property type="match status" value="1"/>
</dbReference>
<evidence type="ECO:0000313" key="3">
    <source>
        <dbReference type="EMBL" id="RKD25594.1"/>
    </source>
</evidence>
<dbReference type="AlphaFoldDB" id="A0A419SMS4"/>
<feature type="domain" description="CAP-associated" evidence="2">
    <location>
        <begin position="74"/>
        <end position="212"/>
    </location>
</feature>
<dbReference type="InterPro" id="IPR014044">
    <property type="entry name" value="CAP_dom"/>
</dbReference>
<keyword evidence="4" id="KW-1185">Reference proteome</keyword>
<evidence type="ECO:0000259" key="1">
    <source>
        <dbReference type="Pfam" id="PF00188"/>
    </source>
</evidence>
<evidence type="ECO:0000259" key="2">
    <source>
        <dbReference type="Pfam" id="PF14504"/>
    </source>
</evidence>
<dbReference type="InterPro" id="IPR035940">
    <property type="entry name" value="CAP_sf"/>
</dbReference>
<organism evidence="3 4">
    <name type="scientific">Ammoniphilus oxalaticus</name>
    <dbReference type="NCBI Taxonomy" id="66863"/>
    <lineage>
        <taxon>Bacteria</taxon>
        <taxon>Bacillati</taxon>
        <taxon>Bacillota</taxon>
        <taxon>Bacilli</taxon>
        <taxon>Bacillales</taxon>
        <taxon>Paenibacillaceae</taxon>
        <taxon>Aneurinibacillus group</taxon>
        <taxon>Ammoniphilus</taxon>
    </lineage>
</organism>
<accession>A0A419SMS4</accession>